<protein>
    <submittedName>
        <fullName evidence="1">Alpha replication protein of prophage cp-933i</fullName>
    </submittedName>
</protein>
<dbReference type="SUPFAM" id="SSF52540">
    <property type="entry name" value="P-loop containing nucleoside triphosphate hydrolases"/>
    <property type="match status" value="1"/>
</dbReference>
<dbReference type="Proteomes" id="UP000035065">
    <property type="component" value="Unassembled WGS sequence"/>
</dbReference>
<evidence type="ECO:0000313" key="2">
    <source>
        <dbReference type="Proteomes" id="UP000035065"/>
    </source>
</evidence>
<organism evidence="1 2">
    <name type="scientific">Gordonia neofelifaecis NRRL B-59395</name>
    <dbReference type="NCBI Taxonomy" id="644548"/>
    <lineage>
        <taxon>Bacteria</taxon>
        <taxon>Bacillati</taxon>
        <taxon>Actinomycetota</taxon>
        <taxon>Actinomycetes</taxon>
        <taxon>Mycobacteriales</taxon>
        <taxon>Gordoniaceae</taxon>
        <taxon>Gordonia</taxon>
    </lineage>
</organism>
<evidence type="ECO:0000313" key="1">
    <source>
        <dbReference type="EMBL" id="EGD56730.1"/>
    </source>
</evidence>
<comment type="caution">
    <text evidence="1">The sequence shown here is derived from an EMBL/GenBank/DDBJ whole genome shotgun (WGS) entry which is preliminary data.</text>
</comment>
<name>F1YE97_9ACTN</name>
<dbReference type="eggNOG" id="COG3598">
    <property type="taxonomic scope" value="Bacteria"/>
</dbReference>
<dbReference type="AlphaFoldDB" id="F1YE97"/>
<dbReference type="EMBL" id="AEUD01000001">
    <property type="protein sequence ID" value="EGD56730.1"/>
    <property type="molecule type" value="Genomic_DNA"/>
</dbReference>
<proteinExistence type="predicted"/>
<dbReference type="InterPro" id="IPR027417">
    <property type="entry name" value="P-loop_NTPase"/>
</dbReference>
<accession>F1YE97</accession>
<dbReference type="STRING" id="644548.SCNU_00090"/>
<reference evidence="1 2" key="1">
    <citation type="journal article" date="2011" name="J. Bacteriol.">
        <title>Draft Genome Sequence of Gordonia neofelifaecis NRRL B-59395, a Cholesterol-Degrading Actinomycete.</title>
        <authorList>
            <person name="Ge F."/>
            <person name="Li W."/>
            <person name="Chen G."/>
            <person name="Liu Y."/>
            <person name="Zhang G."/>
            <person name="Yong B."/>
            <person name="Wang Q."/>
            <person name="Wang N."/>
            <person name="Huang Z."/>
            <person name="Li W."/>
            <person name="Wang J."/>
            <person name="Wu C."/>
            <person name="Xie Q."/>
            <person name="Liu G."/>
        </authorList>
    </citation>
    <scope>NUCLEOTIDE SEQUENCE [LARGE SCALE GENOMIC DNA]</scope>
    <source>
        <strain evidence="1 2">NRRL B-59395</strain>
    </source>
</reference>
<dbReference type="Pfam" id="PF13481">
    <property type="entry name" value="AAA_25"/>
    <property type="match status" value="1"/>
</dbReference>
<keyword evidence="2" id="KW-1185">Reference proteome</keyword>
<gene>
    <name evidence="1" type="ORF">SCNU_00090</name>
</gene>
<sequence>MTAVNGAADVALVREHDRATRVLSFSDGDREQYIQARVTELALKDEAARRYEEMTTASVAADIGSRWRTSTELKLQPSADKLLGRILWKNSLVLLAGDPGTYKSFLALDWALCVRTGRNWSSNTRGKVHTSGQVVYLAGEGDAGIPKRITAWEKTHNDGADAGIEVFPSAVGLRARSAEAAALVEDIAAREPVLVVIDTLARYSIGLEENSVRDMSEFIAIADRIREQTGACVLIVHHNARGTGRERGSTSIRGAMDGLFILEKITDKDTAARGVYRVELTLDRLKDESSGGDPIAVELSTVDLGVDPDDGMPITSLARTPDTDPFSVPLVVEPLAVPTVESSVYTKLLWEIYLYAPSDNDGLGYTRSELRAHAVASPLAGKTNLGKKWSKFWADAIEKNHLIKPDPDKDTRAYIDTTLVENELGWTREEANAALRDRGEQVDG</sequence>
<dbReference type="Gene3D" id="3.40.50.300">
    <property type="entry name" value="P-loop containing nucleotide triphosphate hydrolases"/>
    <property type="match status" value="1"/>
</dbReference>